<evidence type="ECO:0000313" key="10">
    <source>
        <dbReference type="Proteomes" id="UP000230000"/>
    </source>
</evidence>
<dbReference type="Pfam" id="PF00535">
    <property type="entry name" value="Glycos_transf_2"/>
    <property type="match status" value="1"/>
</dbReference>
<evidence type="ECO:0000256" key="4">
    <source>
        <dbReference type="ARBA" id="ARBA00022679"/>
    </source>
</evidence>
<dbReference type="CDD" id="cd02522">
    <property type="entry name" value="GT_2_like_a"/>
    <property type="match status" value="1"/>
</dbReference>
<dbReference type="RefSeq" id="WP_100313682.1">
    <property type="nucleotide sequence ID" value="NZ_PGFG01000001.1"/>
</dbReference>
<keyword evidence="4 9" id="KW-0808">Transferase</keyword>
<evidence type="ECO:0000313" key="9">
    <source>
        <dbReference type="EMBL" id="PJJ75018.1"/>
    </source>
</evidence>
<dbReference type="InterPro" id="IPR026461">
    <property type="entry name" value="Trfase_2_rSAM/seldom_assoc"/>
</dbReference>
<feature type="domain" description="Glycosyltransferase 2-like" evidence="7">
    <location>
        <begin position="5"/>
        <end position="115"/>
    </location>
</feature>
<feature type="compositionally biased region" description="Polar residues" evidence="6">
    <location>
        <begin position="234"/>
        <end position="252"/>
    </location>
</feature>
<evidence type="ECO:0000256" key="5">
    <source>
        <dbReference type="ARBA" id="ARBA00023136"/>
    </source>
</evidence>
<feature type="region of interest" description="Disordered" evidence="6">
    <location>
        <begin position="233"/>
        <end position="252"/>
    </location>
</feature>
<keyword evidence="5" id="KW-0472">Membrane</keyword>
<gene>
    <name evidence="9" type="ORF">BXY57_0586</name>
</gene>
<dbReference type="EMBL" id="PGFG01000001">
    <property type="protein sequence ID" value="PJJ75018.1"/>
    <property type="molecule type" value="Genomic_DNA"/>
</dbReference>
<dbReference type="SUPFAM" id="SSF53448">
    <property type="entry name" value="Nucleotide-diphospho-sugar transferases"/>
    <property type="match status" value="1"/>
</dbReference>
<organism evidence="9 10">
    <name type="scientific">Thermoflavifilum aggregans</name>
    <dbReference type="NCBI Taxonomy" id="454188"/>
    <lineage>
        <taxon>Bacteria</taxon>
        <taxon>Pseudomonadati</taxon>
        <taxon>Bacteroidota</taxon>
        <taxon>Chitinophagia</taxon>
        <taxon>Chitinophagales</taxon>
        <taxon>Chitinophagaceae</taxon>
        <taxon>Thermoflavifilum</taxon>
    </lineage>
</organism>
<dbReference type="GO" id="GO:0016757">
    <property type="term" value="F:glycosyltransferase activity"/>
    <property type="evidence" value="ECO:0007669"/>
    <property type="project" value="UniProtKB-KW"/>
</dbReference>
<protein>
    <submittedName>
        <fullName evidence="9">RSAM/selenodomain-associated transferase 2</fullName>
    </submittedName>
</protein>
<name>A0A2M9CT75_9BACT</name>
<dbReference type="AlphaFoldDB" id="A0A2M9CT75"/>
<feature type="domain" description="Glycosyltransferase 2-like prokaryotic type" evidence="8">
    <location>
        <begin position="134"/>
        <end position="238"/>
    </location>
</feature>
<dbReference type="OrthoDB" id="9810303at2"/>
<dbReference type="NCBIfam" id="TIGR04283">
    <property type="entry name" value="glyco_like_mftF"/>
    <property type="match status" value="1"/>
</dbReference>
<sequence length="252" mass="28890">MPALSIIIPTYREAGNISLLVHHIRQQTTPGEVEIIVADGGSDDGTANEARLAGADIVVQSTPGRAVQMNAGARLAHADVFYFLHADVYPPPDFAGKILQAVRQGAEAGCFRMRFRSSLWLLKINAFFTRFPFTFCRGGDQSLFITRRLFEQLQGFDENLQIMEDFDIVRRIQQHTRFHVLPDYVTASARKYEQNSWWRVQIANFTVMRMWAKGASQQEMITTYQRMLRYRTSPMPQSHQKTIKMNSQQEDP</sequence>
<keyword evidence="10" id="KW-1185">Reference proteome</keyword>
<accession>A0A2M9CT75</accession>
<dbReference type="InterPro" id="IPR029044">
    <property type="entry name" value="Nucleotide-diphossugar_trans"/>
</dbReference>
<evidence type="ECO:0000259" key="8">
    <source>
        <dbReference type="Pfam" id="PF10111"/>
    </source>
</evidence>
<evidence type="ECO:0000259" key="7">
    <source>
        <dbReference type="Pfam" id="PF00535"/>
    </source>
</evidence>
<evidence type="ECO:0000256" key="3">
    <source>
        <dbReference type="ARBA" id="ARBA00022676"/>
    </source>
</evidence>
<dbReference type="GO" id="GO:0005886">
    <property type="term" value="C:plasma membrane"/>
    <property type="evidence" value="ECO:0007669"/>
    <property type="project" value="UniProtKB-SubCell"/>
</dbReference>
<evidence type="ECO:0000256" key="2">
    <source>
        <dbReference type="ARBA" id="ARBA00022475"/>
    </source>
</evidence>
<dbReference type="PANTHER" id="PTHR43646:SF2">
    <property type="entry name" value="GLYCOSYLTRANSFERASE 2-LIKE DOMAIN-CONTAINING PROTEIN"/>
    <property type="match status" value="1"/>
</dbReference>
<keyword evidence="2" id="KW-1003">Cell membrane</keyword>
<keyword evidence="3" id="KW-0328">Glycosyltransferase</keyword>
<dbReference type="Gene3D" id="3.90.550.10">
    <property type="entry name" value="Spore Coat Polysaccharide Biosynthesis Protein SpsA, Chain A"/>
    <property type="match status" value="1"/>
</dbReference>
<dbReference type="PANTHER" id="PTHR43646">
    <property type="entry name" value="GLYCOSYLTRANSFERASE"/>
    <property type="match status" value="1"/>
</dbReference>
<evidence type="ECO:0000256" key="6">
    <source>
        <dbReference type="SAM" id="MobiDB-lite"/>
    </source>
</evidence>
<comment type="subcellular location">
    <subcellularLocation>
        <location evidence="1">Cell membrane</location>
    </subcellularLocation>
</comment>
<dbReference type="Proteomes" id="UP000230000">
    <property type="component" value="Unassembled WGS sequence"/>
</dbReference>
<proteinExistence type="predicted"/>
<dbReference type="InterPro" id="IPR001173">
    <property type="entry name" value="Glyco_trans_2-like"/>
</dbReference>
<evidence type="ECO:0000256" key="1">
    <source>
        <dbReference type="ARBA" id="ARBA00004236"/>
    </source>
</evidence>
<dbReference type="InterPro" id="IPR019290">
    <property type="entry name" value="GlycosylTrfase-like_prok"/>
</dbReference>
<reference evidence="9 10" key="1">
    <citation type="submission" date="2017-11" db="EMBL/GenBank/DDBJ databases">
        <title>Genomic Encyclopedia of Archaeal and Bacterial Type Strains, Phase II (KMG-II): From Individual Species to Whole Genera.</title>
        <authorList>
            <person name="Goeker M."/>
        </authorList>
    </citation>
    <scope>NUCLEOTIDE SEQUENCE [LARGE SCALE GENOMIC DNA]</scope>
    <source>
        <strain evidence="9 10">DSM 27268</strain>
    </source>
</reference>
<dbReference type="Pfam" id="PF10111">
    <property type="entry name" value="Glyco_tranf_2_2"/>
    <property type="match status" value="1"/>
</dbReference>
<comment type="caution">
    <text evidence="9">The sequence shown here is derived from an EMBL/GenBank/DDBJ whole genome shotgun (WGS) entry which is preliminary data.</text>
</comment>